<dbReference type="Gene3D" id="3.90.79.10">
    <property type="entry name" value="Nucleoside Triphosphate Pyrophosphohydrolase"/>
    <property type="match status" value="1"/>
</dbReference>
<proteinExistence type="predicted"/>
<dbReference type="PANTHER" id="PTHR11839:SF18">
    <property type="entry name" value="NUDIX HYDROLASE DOMAIN-CONTAINING PROTEIN"/>
    <property type="match status" value="1"/>
</dbReference>
<organism evidence="4 5">
    <name type="scientific">Nocardioides marinquilinus</name>
    <dbReference type="NCBI Taxonomy" id="1210400"/>
    <lineage>
        <taxon>Bacteria</taxon>
        <taxon>Bacillati</taxon>
        <taxon>Actinomycetota</taxon>
        <taxon>Actinomycetes</taxon>
        <taxon>Propionibacteriales</taxon>
        <taxon>Nocardioidaceae</taxon>
        <taxon>Nocardioides</taxon>
    </lineage>
</organism>
<feature type="domain" description="Nudix hydrolase" evidence="3">
    <location>
        <begin position="48"/>
        <end position="175"/>
    </location>
</feature>
<evidence type="ECO:0000256" key="2">
    <source>
        <dbReference type="ARBA" id="ARBA00022801"/>
    </source>
</evidence>
<sequence length="183" mass="19731">MTGGVGESGLRDWSRDGDDEVLHDGFQRVLRRPLRLPDGRRAVWELMDNPPTVSVLALTDDDHVVMVRQFRPGPDRAVLSLPGGLVDDGEDAVAAGVRELREETGYAAGDARLVATVSPPAHTRPRHTVLATGCRPVGDQSLDELEDIEVVLLPVAELRRLLPTGTLGTTEQSYLALDAAGLL</sequence>
<dbReference type="EMBL" id="BAABKG010000003">
    <property type="protein sequence ID" value="GAA5149034.1"/>
    <property type="molecule type" value="Genomic_DNA"/>
</dbReference>
<accession>A0ABP9PMK8</accession>
<name>A0ABP9PMK8_9ACTN</name>
<dbReference type="PANTHER" id="PTHR11839">
    <property type="entry name" value="UDP/ADP-SUGAR PYROPHOSPHATASE"/>
    <property type="match status" value="1"/>
</dbReference>
<evidence type="ECO:0000256" key="1">
    <source>
        <dbReference type="ARBA" id="ARBA00001946"/>
    </source>
</evidence>
<evidence type="ECO:0000259" key="3">
    <source>
        <dbReference type="PROSITE" id="PS51462"/>
    </source>
</evidence>
<keyword evidence="5" id="KW-1185">Reference proteome</keyword>
<reference evidence="5" key="1">
    <citation type="journal article" date="2019" name="Int. J. Syst. Evol. Microbiol.">
        <title>The Global Catalogue of Microorganisms (GCM) 10K type strain sequencing project: providing services to taxonomists for standard genome sequencing and annotation.</title>
        <authorList>
            <consortium name="The Broad Institute Genomics Platform"/>
            <consortium name="The Broad Institute Genome Sequencing Center for Infectious Disease"/>
            <person name="Wu L."/>
            <person name="Ma J."/>
        </authorList>
    </citation>
    <scope>NUCLEOTIDE SEQUENCE [LARGE SCALE GENOMIC DNA]</scope>
    <source>
        <strain evidence="5">JCM 18459</strain>
    </source>
</reference>
<dbReference type="InterPro" id="IPR015797">
    <property type="entry name" value="NUDIX_hydrolase-like_dom_sf"/>
</dbReference>
<comment type="cofactor">
    <cofactor evidence="1">
        <name>Mg(2+)</name>
        <dbReference type="ChEBI" id="CHEBI:18420"/>
    </cofactor>
</comment>
<protein>
    <recommendedName>
        <fullName evidence="3">Nudix hydrolase domain-containing protein</fullName>
    </recommendedName>
</protein>
<dbReference type="Pfam" id="PF00293">
    <property type="entry name" value="NUDIX"/>
    <property type="match status" value="1"/>
</dbReference>
<keyword evidence="2" id="KW-0378">Hydrolase</keyword>
<dbReference type="RefSeq" id="WP_345458577.1">
    <property type="nucleotide sequence ID" value="NZ_BAABKG010000003.1"/>
</dbReference>
<dbReference type="CDD" id="cd03424">
    <property type="entry name" value="NUDIX_ADPRase_Nudt5_UGPPase_Nudt14"/>
    <property type="match status" value="1"/>
</dbReference>
<dbReference type="InterPro" id="IPR000086">
    <property type="entry name" value="NUDIX_hydrolase_dom"/>
</dbReference>
<dbReference type="PROSITE" id="PS51462">
    <property type="entry name" value="NUDIX"/>
    <property type="match status" value="1"/>
</dbReference>
<comment type="caution">
    <text evidence="4">The sequence shown here is derived from an EMBL/GenBank/DDBJ whole genome shotgun (WGS) entry which is preliminary data.</text>
</comment>
<dbReference type="Proteomes" id="UP001500221">
    <property type="component" value="Unassembled WGS sequence"/>
</dbReference>
<dbReference type="SUPFAM" id="SSF55811">
    <property type="entry name" value="Nudix"/>
    <property type="match status" value="1"/>
</dbReference>
<evidence type="ECO:0000313" key="4">
    <source>
        <dbReference type="EMBL" id="GAA5149034.1"/>
    </source>
</evidence>
<evidence type="ECO:0000313" key="5">
    <source>
        <dbReference type="Proteomes" id="UP001500221"/>
    </source>
</evidence>
<gene>
    <name evidence="4" type="ORF">GCM10023340_23700</name>
</gene>